<dbReference type="PANTHER" id="PTHR43128:SF16">
    <property type="entry name" value="L-LACTATE DEHYDROGENASE"/>
    <property type="match status" value="1"/>
</dbReference>
<evidence type="ECO:0000313" key="12">
    <source>
        <dbReference type="EMBL" id="MDN4533722.1"/>
    </source>
</evidence>
<sequence>MSEHANKVVLIGDGAVGSSYAFSVVVQGVADELVIIDLAKDKTVADAKDLNHGAPYGMSSIHVKAGDYVDCHDADIVVLTAGAAQKQGETRLQLVERNTKIIKGIVSDVMASGFDGIFIVASNPVDILTRVTQTVSGLPASRVIGSGTILDTARFKYALGQEFGVAPSSVEAMIMGEHGDSELAVWSQATIAGLPIEKLLENDSKRTHLKQKLFEETRDAAYEIIKVKGSTSYGIAMGLLEITKAILYNQNKVLMVSSKLNGAFGHDDVYIGVPTVVNRQGAAKVIETPLAEAEQTQFDHSVQVLQDTFKDIKALV</sequence>
<evidence type="ECO:0000256" key="9">
    <source>
        <dbReference type="PIRSR" id="PIRSR000102-3"/>
    </source>
</evidence>
<gene>
    <name evidence="7" type="primary">ldh</name>
    <name evidence="13" type="ORF">CD158_04965</name>
    <name evidence="12" type="ORF">QYH67_09145</name>
</gene>
<dbReference type="InterPro" id="IPR001557">
    <property type="entry name" value="L-lactate/malate_DH"/>
</dbReference>
<feature type="domain" description="Lactate/malate dehydrogenase C-terminal" evidence="11">
    <location>
        <begin position="148"/>
        <end position="314"/>
    </location>
</feature>
<dbReference type="Pfam" id="PF02866">
    <property type="entry name" value="Ldh_1_C"/>
    <property type="match status" value="1"/>
</dbReference>
<dbReference type="PANTHER" id="PTHR43128">
    <property type="entry name" value="L-2-HYDROXYCARBOXYLATE DEHYDROGENASE (NAD(P)(+))"/>
    <property type="match status" value="1"/>
</dbReference>
<dbReference type="NCBIfam" id="TIGR01771">
    <property type="entry name" value="L-LDH-NAD"/>
    <property type="match status" value="1"/>
</dbReference>
<dbReference type="NCBIfam" id="NF000824">
    <property type="entry name" value="PRK00066.1"/>
    <property type="match status" value="1"/>
</dbReference>
<evidence type="ECO:0000313" key="13">
    <source>
        <dbReference type="EMBL" id="PNZ67856.1"/>
    </source>
</evidence>
<feature type="binding site" evidence="7">
    <location>
        <begin position="82"/>
        <end position="83"/>
    </location>
    <ligand>
        <name>NAD(+)</name>
        <dbReference type="ChEBI" id="CHEBI:57540"/>
    </ligand>
</feature>
<dbReference type="Proteomes" id="UP001171687">
    <property type="component" value="Unassembled WGS sequence"/>
</dbReference>
<feature type="binding site" evidence="7 9">
    <location>
        <position position="37"/>
    </location>
    <ligand>
        <name>NAD(+)</name>
        <dbReference type="ChEBI" id="CHEBI:57540"/>
    </ligand>
</feature>
<organism evidence="13 14">
    <name type="scientific">Staphylococcus auricularis</name>
    <dbReference type="NCBI Taxonomy" id="29379"/>
    <lineage>
        <taxon>Bacteria</taxon>
        <taxon>Bacillati</taxon>
        <taxon>Bacillota</taxon>
        <taxon>Bacilli</taxon>
        <taxon>Bacillales</taxon>
        <taxon>Staphylococcaceae</taxon>
        <taxon>Staphylococcus</taxon>
    </lineage>
</organism>
<evidence type="ECO:0000256" key="4">
    <source>
        <dbReference type="ARBA" id="ARBA00023002"/>
    </source>
</evidence>
<dbReference type="GO" id="GO:0004459">
    <property type="term" value="F:L-lactate dehydrogenase (NAD+) activity"/>
    <property type="evidence" value="ECO:0007669"/>
    <property type="project" value="UniProtKB-UniRule"/>
</dbReference>
<comment type="pathway">
    <text evidence="1 7">Fermentation; pyruvate fermentation to lactate; (S)-lactate from pyruvate: step 1/1.</text>
</comment>
<comment type="subunit">
    <text evidence="7">Homotetramer.</text>
</comment>
<feature type="binding site" evidence="7">
    <location>
        <begin position="123"/>
        <end position="126"/>
    </location>
    <ligand>
        <name>substrate</name>
    </ligand>
</feature>
<evidence type="ECO:0000256" key="2">
    <source>
        <dbReference type="ARBA" id="ARBA00006054"/>
    </source>
</evidence>
<dbReference type="GO" id="GO:0005737">
    <property type="term" value="C:cytoplasm"/>
    <property type="evidence" value="ECO:0007669"/>
    <property type="project" value="UniProtKB-SubCell"/>
</dbReference>
<dbReference type="Gene3D" id="3.40.50.720">
    <property type="entry name" value="NAD(P)-binding Rossmann-like Domain"/>
    <property type="match status" value="1"/>
</dbReference>
<dbReference type="CDD" id="cd05291">
    <property type="entry name" value="HicDH_like"/>
    <property type="match status" value="1"/>
</dbReference>
<feature type="binding site" evidence="7">
    <location>
        <begin position="151"/>
        <end position="154"/>
    </location>
    <ligand>
        <name>substrate</name>
    </ligand>
</feature>
<feature type="binding site" evidence="7">
    <location>
        <position position="16"/>
    </location>
    <ligand>
        <name>NAD(+)</name>
        <dbReference type="ChEBI" id="CHEBI:57540"/>
    </ligand>
</feature>
<feature type="active site" description="Proton acceptor" evidence="7 8">
    <location>
        <position position="178"/>
    </location>
</feature>
<comment type="function">
    <text evidence="7">Catalyzes the conversion of lactate to pyruvate.</text>
</comment>
<dbReference type="InterPro" id="IPR022383">
    <property type="entry name" value="Lactate/malate_DH_C"/>
</dbReference>
<comment type="subcellular location">
    <subcellularLocation>
        <location evidence="7">Cytoplasm</location>
    </subcellularLocation>
</comment>
<dbReference type="InterPro" id="IPR018177">
    <property type="entry name" value="L-lactate_DH_AS"/>
</dbReference>
<reference evidence="13 14" key="1">
    <citation type="submission" date="2017-08" db="EMBL/GenBank/DDBJ databases">
        <title>Draft genome sequences of 64 type strains of genus Staph aureus.</title>
        <authorList>
            <person name="Cole K."/>
            <person name="Golubchik T."/>
            <person name="Russell J."/>
            <person name="Foster D."/>
            <person name="Llewelyn M."/>
            <person name="Wilson D."/>
            <person name="Crook D."/>
            <person name="Paul J."/>
        </authorList>
    </citation>
    <scope>NUCLEOTIDE SEQUENCE [LARGE SCALE GENOMIC DNA]</scope>
    <source>
        <strain evidence="13 14">NCTC 12101</strain>
    </source>
</reference>
<dbReference type="PRINTS" id="PR00086">
    <property type="entry name" value="LLDHDRGNASE"/>
</dbReference>
<keyword evidence="4 7" id="KW-0560">Oxidoreductase</keyword>
<feature type="binding site" evidence="9">
    <location>
        <position position="98"/>
    </location>
    <ligand>
        <name>NAD(+)</name>
        <dbReference type="ChEBI" id="CHEBI:57540"/>
    </ligand>
</feature>
<keyword evidence="7" id="KW-0597">Phosphoprotein</keyword>
<keyword evidence="5 7" id="KW-0520">NAD</keyword>
<dbReference type="Pfam" id="PF00056">
    <property type="entry name" value="Ldh_1_N"/>
    <property type="match status" value="1"/>
</dbReference>
<evidence type="ECO:0000256" key="5">
    <source>
        <dbReference type="ARBA" id="ARBA00023027"/>
    </source>
</evidence>
<feature type="binding site" evidence="7">
    <location>
        <position position="85"/>
    </location>
    <ligand>
        <name>substrate</name>
    </ligand>
</feature>
<dbReference type="Gene3D" id="3.90.110.10">
    <property type="entry name" value="Lactate dehydrogenase/glycoside hydrolase, family 4, C-terminal"/>
    <property type="match status" value="1"/>
</dbReference>
<feature type="binding site" evidence="7">
    <location>
        <begin position="121"/>
        <end position="123"/>
    </location>
    <ligand>
        <name>NAD(+)</name>
        <dbReference type="ChEBI" id="CHEBI:57540"/>
    </ligand>
</feature>
<dbReference type="Proteomes" id="UP000242470">
    <property type="component" value="Unassembled WGS sequence"/>
</dbReference>
<evidence type="ECO:0000259" key="11">
    <source>
        <dbReference type="Pfam" id="PF02866"/>
    </source>
</evidence>
<keyword evidence="7" id="KW-0963">Cytoplasm</keyword>
<feature type="modified residue" description="Phosphotyrosine" evidence="7">
    <location>
        <position position="222"/>
    </location>
</feature>
<feature type="binding site" evidence="7">
    <location>
        <position position="68"/>
    </location>
    <ligand>
        <name>NAD(+)</name>
        <dbReference type="ChEBI" id="CHEBI:57540"/>
    </ligand>
</feature>
<dbReference type="InterPro" id="IPR001236">
    <property type="entry name" value="Lactate/malate_DH_N"/>
</dbReference>
<feature type="binding site" evidence="7">
    <location>
        <position position="42"/>
    </location>
    <ligand>
        <name>NAD(+)</name>
        <dbReference type="ChEBI" id="CHEBI:57540"/>
    </ligand>
</feature>
<reference evidence="12" key="2">
    <citation type="submission" date="2023-07" db="EMBL/GenBank/DDBJ databases">
        <title>Evaluation of the beneficial properties of pineapple isolates.</title>
        <authorList>
            <person name="Adefiranye O."/>
        </authorList>
    </citation>
    <scope>NUCLEOTIDE SEQUENCE</scope>
    <source>
        <strain evidence="12">PAPLE_T1</strain>
    </source>
</reference>
<dbReference type="GeneID" id="64981358"/>
<evidence type="ECO:0000256" key="6">
    <source>
        <dbReference type="ARBA" id="ARBA00049258"/>
    </source>
</evidence>
<comment type="similarity">
    <text evidence="2 7">Belongs to the LDH/MDH superfamily. LDH family.</text>
</comment>
<evidence type="ECO:0000256" key="7">
    <source>
        <dbReference type="HAMAP-Rule" id="MF_00488"/>
    </source>
</evidence>
<dbReference type="EMBL" id="PPQW01000022">
    <property type="protein sequence ID" value="PNZ67856.1"/>
    <property type="molecule type" value="Genomic_DNA"/>
</dbReference>
<dbReference type="InterPro" id="IPR015955">
    <property type="entry name" value="Lactate_DH/Glyco_Ohase_4_C"/>
</dbReference>
<dbReference type="InterPro" id="IPR011304">
    <property type="entry name" value="L-lactate_DH"/>
</dbReference>
<evidence type="ECO:0000256" key="8">
    <source>
        <dbReference type="PIRSR" id="PIRSR000102-1"/>
    </source>
</evidence>
<dbReference type="RefSeq" id="WP_059107371.1">
    <property type="nucleotide sequence ID" value="NZ_AP024589.1"/>
</dbReference>
<evidence type="ECO:0000259" key="10">
    <source>
        <dbReference type="Pfam" id="PF00056"/>
    </source>
</evidence>
<dbReference type="HAMAP" id="MF_00488">
    <property type="entry name" value="Lactate_dehydrog"/>
    <property type="match status" value="1"/>
</dbReference>
<dbReference type="GO" id="GO:0006089">
    <property type="term" value="P:lactate metabolic process"/>
    <property type="evidence" value="ECO:0007669"/>
    <property type="project" value="TreeGrafter"/>
</dbReference>
<comment type="caution">
    <text evidence="13">The sequence shown here is derived from an EMBL/GenBank/DDBJ whole genome shotgun (WGS) entry which is preliminary data.</text>
</comment>
<dbReference type="SUPFAM" id="SSF56327">
    <property type="entry name" value="LDH C-terminal domain-like"/>
    <property type="match status" value="1"/>
</dbReference>
<feature type="domain" description="Lactate/malate dehydrogenase N-terminal" evidence="10">
    <location>
        <begin position="7"/>
        <end position="145"/>
    </location>
</feature>
<feature type="binding site" evidence="7">
    <location>
        <position position="91"/>
    </location>
    <ligand>
        <name>substrate</name>
    </ligand>
</feature>
<proteinExistence type="inferred from homology"/>
<evidence type="ECO:0000256" key="1">
    <source>
        <dbReference type="ARBA" id="ARBA00004843"/>
    </source>
</evidence>
<dbReference type="EC" id="1.1.1.27" evidence="3 7"/>
<dbReference type="PIRSF" id="PIRSF000102">
    <property type="entry name" value="Lac_mal_DH"/>
    <property type="match status" value="1"/>
</dbReference>
<comment type="caution">
    <text evidence="7">Lacks conserved residue(s) required for the propagation of feature annotation.</text>
</comment>
<dbReference type="EMBL" id="JAUHQC010000011">
    <property type="protein sequence ID" value="MDN4533722.1"/>
    <property type="molecule type" value="Genomic_DNA"/>
</dbReference>
<feature type="binding site" evidence="7">
    <location>
        <position position="231"/>
    </location>
    <ligand>
        <name>substrate</name>
    </ligand>
</feature>
<dbReference type="SUPFAM" id="SSF51735">
    <property type="entry name" value="NAD(P)-binding Rossmann-fold domains"/>
    <property type="match status" value="1"/>
</dbReference>
<feature type="binding site" evidence="9">
    <location>
        <begin position="12"/>
        <end position="17"/>
    </location>
    <ligand>
        <name>NAD(+)</name>
        <dbReference type="ChEBI" id="CHEBI:57540"/>
    </ligand>
</feature>
<feature type="binding site" evidence="7">
    <location>
        <position position="146"/>
    </location>
    <ligand>
        <name>NAD(+)</name>
        <dbReference type="ChEBI" id="CHEBI:57540"/>
    </ligand>
</feature>
<dbReference type="PROSITE" id="PS00064">
    <property type="entry name" value="L_LDH"/>
    <property type="match status" value="1"/>
</dbReference>
<dbReference type="InterPro" id="IPR036291">
    <property type="entry name" value="NAD(P)-bd_dom_sf"/>
</dbReference>
<dbReference type="FunFam" id="3.40.50.720:FF:000018">
    <property type="entry name" value="Malate dehydrogenase"/>
    <property type="match status" value="1"/>
</dbReference>
<dbReference type="AlphaFoldDB" id="A0AAP8PPR7"/>
<protein>
    <recommendedName>
        <fullName evidence="3 7">L-lactate dehydrogenase</fullName>
        <shortName evidence="7">L-LDH</shortName>
        <ecNumber evidence="3 7">1.1.1.27</ecNumber>
    </recommendedName>
</protein>
<name>A0AAP8PPR7_9STAP</name>
<evidence type="ECO:0000313" key="14">
    <source>
        <dbReference type="Proteomes" id="UP000242470"/>
    </source>
</evidence>
<evidence type="ECO:0000256" key="3">
    <source>
        <dbReference type="ARBA" id="ARBA00012967"/>
    </source>
</evidence>
<comment type="catalytic activity">
    <reaction evidence="6 7">
        <text>(S)-lactate + NAD(+) = pyruvate + NADH + H(+)</text>
        <dbReference type="Rhea" id="RHEA:23444"/>
        <dbReference type="ChEBI" id="CHEBI:15361"/>
        <dbReference type="ChEBI" id="CHEBI:15378"/>
        <dbReference type="ChEBI" id="CHEBI:16651"/>
        <dbReference type="ChEBI" id="CHEBI:57540"/>
        <dbReference type="ChEBI" id="CHEBI:57945"/>
        <dbReference type="EC" id="1.1.1.27"/>
    </reaction>
</comment>
<accession>A0AAP8PPR7</accession>
<dbReference type="GO" id="GO:0006096">
    <property type="term" value="P:glycolytic process"/>
    <property type="evidence" value="ECO:0007669"/>
    <property type="project" value="UniProtKB-UniRule"/>
</dbReference>